<dbReference type="InterPro" id="IPR006555">
    <property type="entry name" value="ATP-dep_Helicase_C"/>
</dbReference>
<dbReference type="InterPro" id="IPR027417">
    <property type="entry name" value="P-loop_NTPase"/>
</dbReference>
<dbReference type="InterPro" id="IPR045028">
    <property type="entry name" value="DinG/Rad3-like"/>
</dbReference>
<dbReference type="EMBL" id="CAUOFW020007279">
    <property type="protein sequence ID" value="CAK9178305.1"/>
    <property type="molecule type" value="Genomic_DNA"/>
</dbReference>
<dbReference type="PANTHER" id="PTHR11472:SF47">
    <property type="entry name" value="FANCONI ANEMIA GROUP J PROTEIN"/>
    <property type="match status" value="1"/>
</dbReference>
<feature type="region of interest" description="Disordered" evidence="1">
    <location>
        <begin position="125"/>
        <end position="163"/>
    </location>
</feature>
<feature type="domain" description="ATP-dependent helicase C-terminal" evidence="2">
    <location>
        <begin position="48"/>
        <end position="81"/>
    </location>
</feature>
<reference evidence="3 4" key="1">
    <citation type="submission" date="2024-02" db="EMBL/GenBank/DDBJ databases">
        <authorList>
            <person name="Vignale AGUSTIN F."/>
            <person name="Sosa J E."/>
            <person name="Modenutti C."/>
        </authorList>
    </citation>
    <scope>NUCLEOTIDE SEQUENCE [LARGE SCALE GENOMIC DNA]</scope>
</reference>
<dbReference type="PANTHER" id="PTHR11472">
    <property type="entry name" value="DNA REPAIR DEAD HELICASE RAD3/XP-D SUBFAMILY MEMBER"/>
    <property type="match status" value="1"/>
</dbReference>
<evidence type="ECO:0000256" key="1">
    <source>
        <dbReference type="SAM" id="MobiDB-lite"/>
    </source>
</evidence>
<evidence type="ECO:0000313" key="4">
    <source>
        <dbReference type="Proteomes" id="UP001642360"/>
    </source>
</evidence>
<evidence type="ECO:0000259" key="2">
    <source>
        <dbReference type="Pfam" id="PF13307"/>
    </source>
</evidence>
<dbReference type="Proteomes" id="UP001642360">
    <property type="component" value="Unassembled WGS sequence"/>
</dbReference>
<dbReference type="Gene3D" id="3.40.50.300">
    <property type="entry name" value="P-loop containing nucleotide triphosphate hydrolases"/>
    <property type="match status" value="1"/>
</dbReference>
<gene>
    <name evidence="3" type="ORF">ILEXP_LOCUS48237</name>
</gene>
<organism evidence="3 4">
    <name type="scientific">Ilex paraguariensis</name>
    <name type="common">yerba mate</name>
    <dbReference type="NCBI Taxonomy" id="185542"/>
    <lineage>
        <taxon>Eukaryota</taxon>
        <taxon>Viridiplantae</taxon>
        <taxon>Streptophyta</taxon>
        <taxon>Embryophyta</taxon>
        <taxon>Tracheophyta</taxon>
        <taxon>Spermatophyta</taxon>
        <taxon>Magnoliopsida</taxon>
        <taxon>eudicotyledons</taxon>
        <taxon>Gunneridae</taxon>
        <taxon>Pentapetalae</taxon>
        <taxon>asterids</taxon>
        <taxon>campanulids</taxon>
        <taxon>Aquifoliales</taxon>
        <taxon>Aquifoliaceae</taxon>
        <taxon>Ilex</taxon>
    </lineage>
</organism>
<name>A0ABC8UDM2_9AQUA</name>
<keyword evidence="4" id="KW-1185">Reference proteome</keyword>
<sequence length="213" mass="24605">MRIGRDRKGSKAEEVQNKEEESWRREVNSDDVKWAGFELCGWVNLQCRCIRHRFDYGAIILLDERFREERNVACISKWLRKSIRQYDSFDESLEGLKSFFIDVKERVSKTANNLQSPCVNIEEIPSVDPSKPRKKNQKANKSSLFREKLEPNSSPTIEKPGPICHPLPVVTKYNSSFTQTDSEVQALVSTNEKHIGGCVEFTGLECDFEKQSR</sequence>
<comment type="caution">
    <text evidence="3">The sequence shown here is derived from an EMBL/GenBank/DDBJ whole genome shotgun (WGS) entry which is preliminary data.</text>
</comment>
<dbReference type="AlphaFoldDB" id="A0ABC8UDM2"/>
<evidence type="ECO:0000313" key="3">
    <source>
        <dbReference type="EMBL" id="CAK9178305.1"/>
    </source>
</evidence>
<feature type="region of interest" description="Disordered" evidence="1">
    <location>
        <begin position="1"/>
        <end position="20"/>
    </location>
</feature>
<protein>
    <recommendedName>
        <fullName evidence="2">ATP-dependent helicase C-terminal domain-containing protein</fullName>
    </recommendedName>
</protein>
<accession>A0ABC8UDM2</accession>
<dbReference type="Pfam" id="PF13307">
    <property type="entry name" value="Helicase_C_2"/>
    <property type="match status" value="1"/>
</dbReference>
<proteinExistence type="predicted"/>